<feature type="region of interest" description="Disordered" evidence="3">
    <location>
        <begin position="416"/>
        <end position="436"/>
    </location>
</feature>
<evidence type="ECO:0000256" key="3">
    <source>
        <dbReference type="SAM" id="MobiDB-lite"/>
    </source>
</evidence>
<keyword evidence="1" id="KW-0677">Repeat</keyword>
<dbReference type="PANTHER" id="PTHR45641">
    <property type="entry name" value="TETRATRICOPEPTIDE REPEAT PROTEIN (AFU_ORTHOLOGUE AFUA_6G03870)"/>
    <property type="match status" value="1"/>
</dbReference>
<gene>
    <name evidence="4" type="ORF">GSPATT00015326001</name>
</gene>
<dbReference type="RefSeq" id="XP_001447827.1">
    <property type="nucleotide sequence ID" value="XM_001447790.2"/>
</dbReference>
<dbReference type="Gene3D" id="1.25.40.10">
    <property type="entry name" value="Tetratricopeptide repeat domain"/>
    <property type="match status" value="1"/>
</dbReference>
<reference evidence="4 5" key="1">
    <citation type="journal article" date="2006" name="Nature">
        <title>Global trends of whole-genome duplications revealed by the ciliate Paramecium tetraurelia.</title>
        <authorList>
            <consortium name="Genoscope"/>
            <person name="Aury J.-M."/>
            <person name="Jaillon O."/>
            <person name="Duret L."/>
            <person name="Noel B."/>
            <person name="Jubin C."/>
            <person name="Porcel B.M."/>
            <person name="Segurens B."/>
            <person name="Daubin V."/>
            <person name="Anthouard V."/>
            <person name="Aiach N."/>
            <person name="Arnaiz O."/>
            <person name="Billaut A."/>
            <person name="Beisson J."/>
            <person name="Blanc I."/>
            <person name="Bouhouche K."/>
            <person name="Camara F."/>
            <person name="Duharcourt S."/>
            <person name="Guigo R."/>
            <person name="Gogendeau D."/>
            <person name="Katinka M."/>
            <person name="Keller A.-M."/>
            <person name="Kissmehl R."/>
            <person name="Klotz C."/>
            <person name="Koll F."/>
            <person name="Le Moue A."/>
            <person name="Lepere C."/>
            <person name="Malinsky S."/>
            <person name="Nowacki M."/>
            <person name="Nowak J.K."/>
            <person name="Plattner H."/>
            <person name="Poulain J."/>
            <person name="Ruiz F."/>
            <person name="Serrano V."/>
            <person name="Zagulski M."/>
            <person name="Dessen P."/>
            <person name="Betermier M."/>
            <person name="Weissenbach J."/>
            <person name="Scarpelli C."/>
            <person name="Schachter V."/>
            <person name="Sperling L."/>
            <person name="Meyer E."/>
            <person name="Cohen J."/>
            <person name="Wincker P."/>
        </authorList>
    </citation>
    <scope>NUCLEOTIDE SEQUENCE [LARGE SCALE GENOMIC DNA]</scope>
    <source>
        <strain evidence="4 5">Stock d4-2</strain>
    </source>
</reference>
<accession>A0DBL3</accession>
<dbReference type="eggNOG" id="ENOG502S1ZW">
    <property type="taxonomic scope" value="Eukaryota"/>
</dbReference>
<dbReference type="InterPro" id="IPR011990">
    <property type="entry name" value="TPR-like_helical_dom_sf"/>
</dbReference>
<dbReference type="OrthoDB" id="626167at2759"/>
<evidence type="ECO:0000313" key="5">
    <source>
        <dbReference type="Proteomes" id="UP000000600"/>
    </source>
</evidence>
<dbReference type="Proteomes" id="UP000000600">
    <property type="component" value="Unassembled WGS sequence"/>
</dbReference>
<evidence type="ECO:0000256" key="2">
    <source>
        <dbReference type="ARBA" id="ARBA00022803"/>
    </source>
</evidence>
<dbReference type="HOGENOM" id="CLU_399281_0_0_1"/>
<dbReference type="PANTHER" id="PTHR45641:SF19">
    <property type="entry name" value="NEPHROCYSTIN-3"/>
    <property type="match status" value="1"/>
</dbReference>
<dbReference type="Pfam" id="PF13424">
    <property type="entry name" value="TPR_12"/>
    <property type="match status" value="1"/>
</dbReference>
<dbReference type="AlphaFoldDB" id="A0DBL3"/>
<dbReference type="SUPFAM" id="SSF48452">
    <property type="entry name" value="TPR-like"/>
    <property type="match status" value="1"/>
</dbReference>
<name>A0DBL3_PARTE</name>
<dbReference type="InParanoid" id="A0DBL3"/>
<protein>
    <recommendedName>
        <fullName evidence="6">Tetratricopeptide repeat protein</fullName>
    </recommendedName>
</protein>
<dbReference type="STRING" id="5888.A0DBL3"/>
<dbReference type="GeneID" id="5033612"/>
<keyword evidence="2" id="KW-0802">TPR repeat</keyword>
<organism evidence="4 5">
    <name type="scientific">Paramecium tetraurelia</name>
    <dbReference type="NCBI Taxonomy" id="5888"/>
    <lineage>
        <taxon>Eukaryota</taxon>
        <taxon>Sar</taxon>
        <taxon>Alveolata</taxon>
        <taxon>Ciliophora</taxon>
        <taxon>Intramacronucleata</taxon>
        <taxon>Oligohymenophorea</taxon>
        <taxon>Peniculida</taxon>
        <taxon>Parameciidae</taxon>
        <taxon>Paramecium</taxon>
    </lineage>
</organism>
<dbReference type="KEGG" id="ptm:GSPATT00015326001"/>
<keyword evidence="5" id="KW-1185">Reference proteome</keyword>
<dbReference type="SMART" id="SM00028">
    <property type="entry name" value="TPR"/>
    <property type="match status" value="2"/>
</dbReference>
<evidence type="ECO:0000256" key="1">
    <source>
        <dbReference type="ARBA" id="ARBA00022737"/>
    </source>
</evidence>
<sequence length="690" mass="81424">MQEQQIVAGMSLEDQKRLDDLFNQVICKAENNNMRFHEFLTFLLEREMITAKFNFNFYFNLYQEYHALEEIVQKVAQAPKKGAKEPINIIKDDTPKFSRTKFLRMIDALGKALHQGQKKYLDLILKDIFIDNKKKTQIRMLILDDPNRKLLHEQVIKTIIAYEEDIQALFTMYLPENYYKNELMLTWKEIKLMNLRIPIFSFIQMLQDMNIHPVHYNYENIEDLCMRIIPAITPKENQFYQSNLIQQICETINSGRFKPQHYSGDPKISYLEFQFLLCKMATDITNREVQQDSKKEISPLIIRFFTKMIEIQKNGNRVHEDKSKHLALIKKYYEMQDKTDEFVQEQINPQSEEQDMKQQNYLFLTRKPDQLDIKEIWQFFQQDLPPFPELKSQVDLAQDFVKAIKEKEKREELARKLEEDKKNKNKPQPKQQLKKGEQPMKYCIDQLLISQNGSLQYSHQESVLINILLTLQKKLNLNELSTLSHITVAPVMLPECLYPHDPPQQVRTMVEASLMSFTQQNYFLAMQNLNQAQELWQSLTELHDSEMVFFEYFGGQIYEIAGQDEAALNKFLRVKFHTDKLQAEHPDKALPYCGIGSVLYHMQEYELAVRAFMKARMIRESSIGDENIENAITFNNLGCALHQNGNLFAAENCYMFAITLLEIHLGTMHAMTMNVKRNLQKLKANKYCKQ</sequence>
<dbReference type="EMBL" id="CT868363">
    <property type="protein sequence ID" value="CAK80430.1"/>
    <property type="molecule type" value="Genomic_DNA"/>
</dbReference>
<proteinExistence type="predicted"/>
<evidence type="ECO:0008006" key="6">
    <source>
        <dbReference type="Google" id="ProtNLM"/>
    </source>
</evidence>
<evidence type="ECO:0000313" key="4">
    <source>
        <dbReference type="EMBL" id="CAK80430.1"/>
    </source>
</evidence>
<dbReference type="OMA" id="NRVHEDK"/>
<dbReference type="InterPro" id="IPR019734">
    <property type="entry name" value="TPR_rpt"/>
</dbReference>